<protein>
    <submittedName>
        <fullName evidence="2">Metal-dependent hydrolase</fullName>
    </submittedName>
</protein>
<dbReference type="AlphaFoldDB" id="A0A931MKV6"/>
<dbReference type="RefSeq" id="WP_197162668.1">
    <property type="nucleotide sequence ID" value="NZ_JADZGI010000001.1"/>
</dbReference>
<feature type="transmembrane region" description="Helical" evidence="1">
    <location>
        <begin position="167"/>
        <end position="188"/>
    </location>
</feature>
<feature type="transmembrane region" description="Helical" evidence="1">
    <location>
        <begin position="137"/>
        <end position="155"/>
    </location>
</feature>
<name>A0A931MKV6_9SPHN</name>
<dbReference type="GO" id="GO:0016787">
    <property type="term" value="F:hydrolase activity"/>
    <property type="evidence" value="ECO:0007669"/>
    <property type="project" value="UniProtKB-KW"/>
</dbReference>
<keyword evidence="1" id="KW-1133">Transmembrane helix</keyword>
<sequence>MDNITHSLVGWALAETGLKRRSRKGLAACVLAANMPDIDVFFGWAPWAPLAMHRGFTHGLVGGVLVMPPLLAGLLWVLDRWQVGRGAQFKSGLEMRPVWLLVLCYLGALTHPLLDLQNTYAVQLMSPASERWFHSDGLFIISPWLYAMLGAGLWLSRRRAKRGTGSAIRPAIAALVGVIAFIGVNIAISSLAWQAARAGGYPGLAAGTQAAAATQRPDRVFASPRPLAFWQREVYWRENGVLRYGSFDPLRDASRITLTETPFPDRMDESLVRAAAHATPEVEDFLAWSQLPFARVERGRCEATVKFADARFSGARVISSFQAWAKMPLANPGCPRG</sequence>
<feature type="transmembrane region" description="Helical" evidence="1">
    <location>
        <begin position="59"/>
        <end position="78"/>
    </location>
</feature>
<evidence type="ECO:0000256" key="1">
    <source>
        <dbReference type="SAM" id="Phobius"/>
    </source>
</evidence>
<dbReference type="PANTHER" id="PTHR40031">
    <property type="entry name" value="HYPOTHETICAL MEMBRANE SPANNING PROTEIN"/>
    <property type="match status" value="1"/>
</dbReference>
<feature type="transmembrane region" description="Helical" evidence="1">
    <location>
        <begin position="98"/>
        <end position="117"/>
    </location>
</feature>
<dbReference type="EMBL" id="JADZGI010000001">
    <property type="protein sequence ID" value="MBH0112855.1"/>
    <property type="molecule type" value="Genomic_DNA"/>
</dbReference>
<dbReference type="Proteomes" id="UP000617634">
    <property type="component" value="Unassembled WGS sequence"/>
</dbReference>
<reference evidence="2" key="1">
    <citation type="submission" date="2020-11" db="EMBL/GenBank/DDBJ databases">
        <title>Novosphingobium aureum sp. nov., a marine bacterium isolated from sediment of a salt flat.</title>
        <authorList>
            <person name="Yoo Y."/>
            <person name="Kim J.-J."/>
        </authorList>
    </citation>
    <scope>NUCLEOTIDE SEQUENCE</scope>
    <source>
        <strain evidence="2">YJ-S2-02</strain>
    </source>
</reference>
<comment type="caution">
    <text evidence="2">The sequence shown here is derived from an EMBL/GenBank/DDBJ whole genome shotgun (WGS) entry which is preliminary data.</text>
</comment>
<keyword evidence="1" id="KW-0472">Membrane</keyword>
<dbReference type="InterPro" id="IPR007404">
    <property type="entry name" value="YdjM-like"/>
</dbReference>
<proteinExistence type="predicted"/>
<accession>A0A931MKV6</accession>
<dbReference type="PANTHER" id="PTHR40031:SF1">
    <property type="entry name" value="MEMBRANE-BOUND METAL-DEPENDENT HYDROLASE"/>
    <property type="match status" value="1"/>
</dbReference>
<keyword evidence="2" id="KW-0378">Hydrolase</keyword>
<keyword evidence="3" id="KW-1185">Reference proteome</keyword>
<keyword evidence="1" id="KW-0812">Transmembrane</keyword>
<evidence type="ECO:0000313" key="3">
    <source>
        <dbReference type="Proteomes" id="UP000617634"/>
    </source>
</evidence>
<organism evidence="2 3">
    <name type="scientific">Novosphingobium aureum</name>
    <dbReference type="NCBI Taxonomy" id="2792964"/>
    <lineage>
        <taxon>Bacteria</taxon>
        <taxon>Pseudomonadati</taxon>
        <taxon>Pseudomonadota</taxon>
        <taxon>Alphaproteobacteria</taxon>
        <taxon>Sphingomonadales</taxon>
        <taxon>Sphingomonadaceae</taxon>
        <taxon>Novosphingobium</taxon>
    </lineage>
</organism>
<evidence type="ECO:0000313" key="2">
    <source>
        <dbReference type="EMBL" id="MBH0112855.1"/>
    </source>
</evidence>
<gene>
    <name evidence="2" type="ORF">I5E68_07810</name>
</gene>
<dbReference type="Pfam" id="PF04307">
    <property type="entry name" value="YdjM"/>
    <property type="match status" value="1"/>
</dbReference>
<dbReference type="InterPro" id="IPR053170">
    <property type="entry name" value="Transcription_regulator"/>
</dbReference>